<evidence type="ECO:0000313" key="4">
    <source>
        <dbReference type="Proteomes" id="UP000219688"/>
    </source>
</evidence>
<keyword evidence="1" id="KW-0732">Signal</keyword>
<dbReference type="SUPFAM" id="SSF51004">
    <property type="entry name" value="C-terminal (heme d1) domain of cytochrome cd1-nitrite reductase"/>
    <property type="match status" value="1"/>
</dbReference>
<dbReference type="PANTHER" id="PTHR38787:SF3">
    <property type="entry name" value="REGULATORY P DOMAIN-CONTAINING PROTEIN"/>
    <property type="match status" value="1"/>
</dbReference>
<evidence type="ECO:0000259" key="2">
    <source>
        <dbReference type="Pfam" id="PF02225"/>
    </source>
</evidence>
<dbReference type="Pfam" id="PF02225">
    <property type="entry name" value="PA"/>
    <property type="match status" value="1"/>
</dbReference>
<dbReference type="AlphaFoldDB" id="A0A285VUK2"/>
<name>A0A285VUK2_9MICO</name>
<proteinExistence type="predicted"/>
<dbReference type="InterPro" id="IPR046450">
    <property type="entry name" value="PA_dom_sf"/>
</dbReference>
<dbReference type="Gene3D" id="3.50.30.30">
    <property type="match status" value="1"/>
</dbReference>
<keyword evidence="4" id="KW-1185">Reference proteome</keyword>
<feature type="domain" description="PA" evidence="2">
    <location>
        <begin position="279"/>
        <end position="352"/>
    </location>
</feature>
<dbReference type="EMBL" id="OBQK01000007">
    <property type="protein sequence ID" value="SOC56311.1"/>
    <property type="molecule type" value="Genomic_DNA"/>
</dbReference>
<dbReference type="Proteomes" id="UP000219688">
    <property type="component" value="Unassembled WGS sequence"/>
</dbReference>
<dbReference type="NCBIfam" id="TIGR04312">
    <property type="entry name" value="choice_anch_B"/>
    <property type="match status" value="2"/>
</dbReference>
<dbReference type="InterPro" id="IPR011048">
    <property type="entry name" value="Haem_d1_sf"/>
</dbReference>
<protein>
    <submittedName>
        <fullName evidence="3">Choice-of-anchor B domain-containing protein</fullName>
    </submittedName>
</protein>
<evidence type="ECO:0000256" key="1">
    <source>
        <dbReference type="SAM" id="SignalP"/>
    </source>
</evidence>
<dbReference type="GO" id="GO:0005576">
    <property type="term" value="C:extracellular region"/>
    <property type="evidence" value="ECO:0007669"/>
    <property type="project" value="TreeGrafter"/>
</dbReference>
<feature type="signal peptide" evidence="1">
    <location>
        <begin position="1"/>
        <end position="25"/>
    </location>
</feature>
<dbReference type="InterPro" id="IPR003137">
    <property type="entry name" value="PA_domain"/>
</dbReference>
<organism evidence="3 4">
    <name type="scientific">Ornithinimicrobium cerasi</name>
    <dbReference type="NCBI Taxonomy" id="2248773"/>
    <lineage>
        <taxon>Bacteria</taxon>
        <taxon>Bacillati</taxon>
        <taxon>Actinomycetota</taxon>
        <taxon>Actinomycetes</taxon>
        <taxon>Micrococcales</taxon>
        <taxon>Ornithinimicrobiaceae</taxon>
        <taxon>Ornithinimicrobium</taxon>
    </lineage>
</organism>
<dbReference type="CDD" id="cd04818">
    <property type="entry name" value="PA_subtilisin_1"/>
    <property type="match status" value="1"/>
</dbReference>
<evidence type="ECO:0000313" key="3">
    <source>
        <dbReference type="EMBL" id="SOC56311.1"/>
    </source>
</evidence>
<dbReference type="SUPFAM" id="SSF52025">
    <property type="entry name" value="PA domain"/>
    <property type="match status" value="1"/>
</dbReference>
<dbReference type="InterPro" id="IPR027589">
    <property type="entry name" value="Choice_anch_B"/>
</dbReference>
<reference evidence="4" key="1">
    <citation type="submission" date="2017-08" db="EMBL/GenBank/DDBJ databases">
        <authorList>
            <person name="Varghese N."/>
            <person name="Submissions S."/>
        </authorList>
    </citation>
    <scope>NUCLEOTIDE SEQUENCE [LARGE SCALE GENOMIC DNA]</scope>
    <source>
        <strain evidence="4">USBA17B2</strain>
    </source>
</reference>
<dbReference type="PANTHER" id="PTHR38787">
    <property type="entry name" value="REGULATORY P DOMAIN-CONTAINING PROTEIN"/>
    <property type="match status" value="1"/>
</dbReference>
<feature type="chain" id="PRO_5013239036" evidence="1">
    <location>
        <begin position="26"/>
        <end position="603"/>
    </location>
</feature>
<sequence length="603" mass="63406">MKRRLSALAAAAGLLVAASVTPALAHHPEVTDEGGTSTSAYKYEGLETKLDRDWAVTASGTGKGKGSAPSTFAPCIDGMAADFFPCDGVDLLSHVSHNELGTIFVNDIWGWTDPSSKKDYALVGASNGTVFVNISDGKRPQVLGILPTASTVGGSSWRDIKVYEDHAYVVSEHTNHGVQVFDLTRLRDWDGTYTTYDVDARYTGHGSAHNININEDTGYLYSVGAGPFSSGGLPNTVTVDAPSSAAGEYAATGAAFGPPTTVGGLTGAFAVVNDGSAAPAEGCGPLVGFPAGAIAIADRGTCPFTQKVANAQAAGASAVVIANNSPASPITLGGSDASITIPSVMVSQADGFTIKAGLPATGGITANDPPAVCGTGLHMIDINEPKNPTYAGCFDGHGYIHDTQCIVYDGPDTDYTGREICFNSNATTSGPGGLHRVAIVDVTDKSNPISIAREGYSNDAYSHQGWLTPDRRFFLHGDELDEQRRGINTTTRVWDVSDLDNIEMIQAFENDTTSIDHNIYTQGRYAYASNYTSGLRVYDTRDLSTGGLSEVAFFDLYPENDNATFEGGTWSNYAYFGQKGLVAASSIDRGLFILQPKLSRQGN</sequence>
<gene>
    <name evidence="3" type="ORF">SAMN05421879_10791</name>
</gene>
<dbReference type="RefSeq" id="WP_170955469.1">
    <property type="nucleotide sequence ID" value="NZ_OBQK01000007.1"/>
</dbReference>
<accession>A0A285VUK2</accession>